<proteinExistence type="predicted"/>
<dbReference type="Proteomes" id="UP000034711">
    <property type="component" value="Unassembled WGS sequence"/>
</dbReference>
<feature type="transmembrane region" description="Helical" evidence="1">
    <location>
        <begin position="43"/>
        <end position="65"/>
    </location>
</feature>
<gene>
    <name evidence="2" type="ORF">UY77_C0030G0008</name>
</gene>
<evidence type="ECO:0000313" key="2">
    <source>
        <dbReference type="EMBL" id="KKW32252.1"/>
    </source>
</evidence>
<keyword evidence="1" id="KW-0812">Transmembrane</keyword>
<feature type="transmembrane region" description="Helical" evidence="1">
    <location>
        <begin position="12"/>
        <end position="31"/>
    </location>
</feature>
<evidence type="ECO:0000256" key="1">
    <source>
        <dbReference type="SAM" id="Phobius"/>
    </source>
</evidence>
<evidence type="ECO:0000313" key="3">
    <source>
        <dbReference type="Proteomes" id="UP000034711"/>
    </source>
</evidence>
<organism evidence="2 3">
    <name type="scientific">Candidatus Uhrbacteria bacterium GW2011_GWA2_53_10</name>
    <dbReference type="NCBI Taxonomy" id="1618980"/>
    <lineage>
        <taxon>Bacteria</taxon>
        <taxon>Candidatus Uhriibacteriota</taxon>
    </lineage>
</organism>
<accession>A0A0G1ZV95</accession>
<keyword evidence="1" id="KW-1133">Transmembrane helix</keyword>
<dbReference type="EMBL" id="LCRI01000030">
    <property type="protein sequence ID" value="KKW32252.1"/>
    <property type="molecule type" value="Genomic_DNA"/>
</dbReference>
<reference evidence="2 3" key="1">
    <citation type="journal article" date="2015" name="Nature">
        <title>rRNA introns, odd ribosomes, and small enigmatic genomes across a large radiation of phyla.</title>
        <authorList>
            <person name="Brown C.T."/>
            <person name="Hug L.A."/>
            <person name="Thomas B.C."/>
            <person name="Sharon I."/>
            <person name="Castelle C.J."/>
            <person name="Singh A."/>
            <person name="Wilkins M.J."/>
            <person name="Williams K.H."/>
            <person name="Banfield J.F."/>
        </authorList>
    </citation>
    <scope>NUCLEOTIDE SEQUENCE [LARGE SCALE GENOMIC DNA]</scope>
</reference>
<protein>
    <submittedName>
        <fullName evidence="2">Uncharacterized protein</fullName>
    </submittedName>
</protein>
<name>A0A0G1ZV95_9BACT</name>
<comment type="caution">
    <text evidence="2">The sequence shown here is derived from an EMBL/GenBank/DDBJ whole genome shotgun (WGS) entry which is preliminary data.</text>
</comment>
<keyword evidence="1" id="KW-0472">Membrane</keyword>
<sequence length="68" mass="7864">MTLLKKLGRRNTYIAVMVAWILVVLAVNQWVYDIHWLPTIGLLYFPVGFFVGLILVTLAFPRLAWESD</sequence>
<dbReference type="AlphaFoldDB" id="A0A0G1ZV95"/>